<keyword evidence="9" id="KW-1185">Reference proteome</keyword>
<feature type="transmembrane region" description="Helical" evidence="6">
    <location>
        <begin position="38"/>
        <end position="59"/>
    </location>
</feature>
<feature type="transmembrane region" description="Helical" evidence="6">
    <location>
        <begin position="124"/>
        <end position="143"/>
    </location>
</feature>
<dbReference type="InterPro" id="IPR000620">
    <property type="entry name" value="EamA_dom"/>
</dbReference>
<feature type="domain" description="EamA" evidence="7">
    <location>
        <begin position="162"/>
        <end position="294"/>
    </location>
</feature>
<dbReference type="Proteomes" id="UP001205843">
    <property type="component" value="Unassembled WGS sequence"/>
</dbReference>
<dbReference type="Gene3D" id="1.10.3730.20">
    <property type="match status" value="2"/>
</dbReference>
<keyword evidence="4 6" id="KW-1133">Transmembrane helix</keyword>
<dbReference type="Pfam" id="PF00892">
    <property type="entry name" value="EamA"/>
    <property type="match status" value="2"/>
</dbReference>
<dbReference type="PANTHER" id="PTHR32322:SF2">
    <property type="entry name" value="EAMA DOMAIN-CONTAINING PROTEIN"/>
    <property type="match status" value="1"/>
</dbReference>
<feature type="transmembrane region" description="Helical" evidence="6">
    <location>
        <begin position="253"/>
        <end position="272"/>
    </location>
</feature>
<comment type="similarity">
    <text evidence="2">Belongs to the EamA transporter family.</text>
</comment>
<reference evidence="8" key="1">
    <citation type="submission" date="2022-03" db="EMBL/GenBank/DDBJ databases">
        <title>Genomic Encyclopedia of Type Strains, Phase III (KMG-III): the genomes of soil and plant-associated and newly described type strains.</title>
        <authorList>
            <person name="Whitman W."/>
        </authorList>
    </citation>
    <scope>NUCLEOTIDE SEQUENCE</scope>
    <source>
        <strain evidence="8">ANL 6-2</strain>
    </source>
</reference>
<feature type="transmembrane region" description="Helical" evidence="6">
    <location>
        <begin position="278"/>
        <end position="297"/>
    </location>
</feature>
<dbReference type="RefSeq" id="WP_253479053.1">
    <property type="nucleotide sequence ID" value="NZ_JALJXV010000006.1"/>
</dbReference>
<keyword evidence="5 6" id="KW-0472">Membrane</keyword>
<dbReference type="PANTHER" id="PTHR32322">
    <property type="entry name" value="INNER MEMBRANE TRANSPORTER"/>
    <property type="match status" value="1"/>
</dbReference>
<evidence type="ECO:0000256" key="6">
    <source>
        <dbReference type="SAM" id="Phobius"/>
    </source>
</evidence>
<feature type="transmembrane region" description="Helical" evidence="6">
    <location>
        <begin position="98"/>
        <end position="117"/>
    </location>
</feature>
<dbReference type="AlphaFoldDB" id="A0AAE3G533"/>
<comment type="subcellular location">
    <subcellularLocation>
        <location evidence="1">Membrane</location>
        <topology evidence="1">Multi-pass membrane protein</topology>
    </subcellularLocation>
</comment>
<keyword evidence="3 6" id="KW-0812">Transmembrane</keyword>
<protein>
    <submittedName>
        <fullName evidence="8">Drug/metabolite transporter (DMT)-like permease</fullName>
    </submittedName>
</protein>
<feature type="transmembrane region" description="Helical" evidence="6">
    <location>
        <begin position="71"/>
        <end position="92"/>
    </location>
</feature>
<comment type="caution">
    <text evidence="8">The sequence shown here is derived from an EMBL/GenBank/DDBJ whole genome shotgun (WGS) entry which is preliminary data.</text>
</comment>
<dbReference type="InterPro" id="IPR050638">
    <property type="entry name" value="AA-Vitamin_Transporters"/>
</dbReference>
<gene>
    <name evidence="8" type="ORF">J2T57_002677</name>
</gene>
<evidence type="ECO:0000313" key="8">
    <source>
        <dbReference type="EMBL" id="MCP1675527.1"/>
    </source>
</evidence>
<feature type="domain" description="EamA" evidence="7">
    <location>
        <begin position="15"/>
        <end position="143"/>
    </location>
</feature>
<feature type="transmembrane region" description="Helical" evidence="6">
    <location>
        <begin position="155"/>
        <end position="177"/>
    </location>
</feature>
<dbReference type="SUPFAM" id="SSF103481">
    <property type="entry name" value="Multidrug resistance efflux transporter EmrE"/>
    <property type="match status" value="2"/>
</dbReference>
<sequence length="299" mass="31860">MNQSTQGLLLRAMPVLFVLLWSTGFIGAKYGLPYAEPWTFLAIRFVASVAVLLVIVRLVGAAWPRDLRLWGHVAVTGVLVHAIYLGGVFYSIYRGMPAGVAALIVGLQPLVTALLARPWLGERIAAVQWLGIGLGLIGIVLVLGDKIDTSADALFAGFGPEAILLALVALLAISVGTIYQKRHCSGIDLLTGTCIQFVAAAAVTTVAAFLFETREVQWVPQFVFALTWLVLGLSVAAILLLMAMIRRGEASRVASLFYLVPPVTAVEAWILFGERLGLVAIVGIGLAVLGVALAARYRA</sequence>
<evidence type="ECO:0000256" key="2">
    <source>
        <dbReference type="ARBA" id="ARBA00007362"/>
    </source>
</evidence>
<dbReference type="InterPro" id="IPR037185">
    <property type="entry name" value="EmrE-like"/>
</dbReference>
<accession>A0AAE3G533</accession>
<feature type="transmembrane region" description="Helical" evidence="6">
    <location>
        <begin position="12"/>
        <end position="32"/>
    </location>
</feature>
<proteinExistence type="inferred from homology"/>
<feature type="transmembrane region" description="Helical" evidence="6">
    <location>
        <begin position="222"/>
        <end position="241"/>
    </location>
</feature>
<evidence type="ECO:0000256" key="3">
    <source>
        <dbReference type="ARBA" id="ARBA00022692"/>
    </source>
</evidence>
<dbReference type="GO" id="GO:0016020">
    <property type="term" value="C:membrane"/>
    <property type="evidence" value="ECO:0007669"/>
    <property type="project" value="UniProtKB-SubCell"/>
</dbReference>
<evidence type="ECO:0000256" key="4">
    <source>
        <dbReference type="ARBA" id="ARBA00022989"/>
    </source>
</evidence>
<evidence type="ECO:0000259" key="7">
    <source>
        <dbReference type="Pfam" id="PF00892"/>
    </source>
</evidence>
<organism evidence="8 9">
    <name type="scientific">Natronocella acetinitrilica</name>
    <dbReference type="NCBI Taxonomy" id="414046"/>
    <lineage>
        <taxon>Bacteria</taxon>
        <taxon>Pseudomonadati</taxon>
        <taxon>Pseudomonadota</taxon>
        <taxon>Gammaproteobacteria</taxon>
        <taxon>Chromatiales</taxon>
        <taxon>Ectothiorhodospiraceae</taxon>
        <taxon>Natronocella</taxon>
    </lineage>
</organism>
<feature type="transmembrane region" description="Helical" evidence="6">
    <location>
        <begin position="189"/>
        <end position="210"/>
    </location>
</feature>
<evidence type="ECO:0000256" key="1">
    <source>
        <dbReference type="ARBA" id="ARBA00004141"/>
    </source>
</evidence>
<dbReference type="EMBL" id="JALJXV010000006">
    <property type="protein sequence ID" value="MCP1675527.1"/>
    <property type="molecule type" value="Genomic_DNA"/>
</dbReference>
<evidence type="ECO:0000313" key="9">
    <source>
        <dbReference type="Proteomes" id="UP001205843"/>
    </source>
</evidence>
<name>A0AAE3G533_9GAMM</name>
<evidence type="ECO:0000256" key="5">
    <source>
        <dbReference type="ARBA" id="ARBA00023136"/>
    </source>
</evidence>